<dbReference type="Gene3D" id="1.10.10.10">
    <property type="entry name" value="Winged helix-like DNA-binding domain superfamily/Winged helix DNA-binding domain"/>
    <property type="match status" value="1"/>
</dbReference>
<dbReference type="GO" id="GO:0003700">
    <property type="term" value="F:DNA-binding transcription factor activity"/>
    <property type="evidence" value="ECO:0007669"/>
    <property type="project" value="InterPro"/>
</dbReference>
<dbReference type="InterPro" id="IPR000835">
    <property type="entry name" value="HTH_MarR-typ"/>
</dbReference>
<protein>
    <submittedName>
        <fullName evidence="3">MarR family transcriptional regulator</fullName>
    </submittedName>
</protein>
<reference evidence="3 4" key="1">
    <citation type="journal article" date="2017" name="BMC Genomics">
        <title>Comparative genomic and phylogenomic analyses of the Bifidobacteriaceae family.</title>
        <authorList>
            <person name="Lugli G.A."/>
            <person name="Milani C."/>
            <person name="Turroni F."/>
            <person name="Duranti S."/>
            <person name="Mancabelli L."/>
            <person name="Mangifesta M."/>
            <person name="Ferrario C."/>
            <person name="Modesto M."/>
            <person name="Mattarelli P."/>
            <person name="Jiri K."/>
            <person name="van Sinderen D."/>
            <person name="Ventura M."/>
        </authorList>
    </citation>
    <scope>NUCLEOTIDE SEQUENCE [LARGE SCALE GENOMIC DNA]</scope>
    <source>
        <strain evidence="3 4">DSM 24742</strain>
    </source>
</reference>
<evidence type="ECO:0000313" key="4">
    <source>
        <dbReference type="Proteomes" id="UP000216725"/>
    </source>
</evidence>
<feature type="region of interest" description="Disordered" evidence="1">
    <location>
        <begin position="1"/>
        <end position="24"/>
    </location>
</feature>
<dbReference type="EMBL" id="MWWR01000002">
    <property type="protein sequence ID" value="OZG53341.1"/>
    <property type="molecule type" value="Genomic_DNA"/>
</dbReference>
<evidence type="ECO:0000313" key="3">
    <source>
        <dbReference type="EMBL" id="OZG53341.1"/>
    </source>
</evidence>
<dbReference type="InterPro" id="IPR036388">
    <property type="entry name" value="WH-like_DNA-bd_sf"/>
</dbReference>
<dbReference type="OrthoDB" id="4952043at2"/>
<keyword evidence="4" id="KW-1185">Reference proteome</keyword>
<dbReference type="PRINTS" id="PR00598">
    <property type="entry name" value="HTHMARR"/>
</dbReference>
<feature type="domain" description="HTH marR-type" evidence="2">
    <location>
        <begin position="28"/>
        <end position="163"/>
    </location>
</feature>
<evidence type="ECO:0000256" key="1">
    <source>
        <dbReference type="SAM" id="MobiDB-lite"/>
    </source>
</evidence>
<dbReference type="Proteomes" id="UP000216725">
    <property type="component" value="Unassembled WGS sequence"/>
</dbReference>
<dbReference type="InterPro" id="IPR039422">
    <property type="entry name" value="MarR/SlyA-like"/>
</dbReference>
<evidence type="ECO:0000259" key="2">
    <source>
        <dbReference type="PROSITE" id="PS50995"/>
    </source>
</evidence>
<dbReference type="AlphaFoldDB" id="A0A261F2M5"/>
<sequence length="185" mass="19966">MASANDDAAGPTAREPGKPDTAITDTDLTDIFDVTVRVETRLWALVEQRLEEGDAISVTSYDVLRTLLSLGTCRPGDIAAHLGITSGGMTKVLDRMERDGLLERQPNEQDRRSSLIAVTPAGRRAFDKAQPLVEATMREVIAKSGRSPIEIASLREVLVALNEALGDAPTNTRACPTRRGSARRA</sequence>
<proteinExistence type="predicted"/>
<comment type="caution">
    <text evidence="3">The sequence shown here is derived from an EMBL/GenBank/DDBJ whole genome shotgun (WGS) entry which is preliminary data.</text>
</comment>
<dbReference type="SUPFAM" id="SSF46785">
    <property type="entry name" value="Winged helix' DNA-binding domain"/>
    <property type="match status" value="1"/>
</dbReference>
<accession>A0A261F2M5</accession>
<dbReference type="Pfam" id="PF01047">
    <property type="entry name" value="MarR"/>
    <property type="match status" value="1"/>
</dbReference>
<dbReference type="PROSITE" id="PS50995">
    <property type="entry name" value="HTH_MARR_2"/>
    <property type="match status" value="1"/>
</dbReference>
<dbReference type="InterPro" id="IPR036390">
    <property type="entry name" value="WH_DNA-bd_sf"/>
</dbReference>
<dbReference type="SMART" id="SM00347">
    <property type="entry name" value="HTH_MARR"/>
    <property type="match status" value="1"/>
</dbReference>
<gene>
    <name evidence="3" type="ORF">PSRA_0148</name>
</gene>
<dbReference type="PANTHER" id="PTHR33164:SF104">
    <property type="entry name" value="TRANSCRIPTIONAL REGULATORY PROTEIN"/>
    <property type="match status" value="1"/>
</dbReference>
<dbReference type="GO" id="GO:0006950">
    <property type="term" value="P:response to stress"/>
    <property type="evidence" value="ECO:0007669"/>
    <property type="project" value="TreeGrafter"/>
</dbReference>
<dbReference type="RefSeq" id="WP_094659949.1">
    <property type="nucleotide sequence ID" value="NZ_MWWR01000002.1"/>
</dbReference>
<organism evidence="3 4">
    <name type="scientific">Pseudoscardovia radai</name>
    <dbReference type="NCBI Taxonomy" id="987066"/>
    <lineage>
        <taxon>Bacteria</taxon>
        <taxon>Bacillati</taxon>
        <taxon>Actinomycetota</taxon>
        <taxon>Actinomycetes</taxon>
        <taxon>Bifidobacteriales</taxon>
        <taxon>Bifidobacteriaceae</taxon>
        <taxon>Pseudoscardovia</taxon>
    </lineage>
</organism>
<name>A0A261F2M5_9BIFI</name>
<dbReference type="PANTHER" id="PTHR33164">
    <property type="entry name" value="TRANSCRIPTIONAL REGULATOR, MARR FAMILY"/>
    <property type="match status" value="1"/>
</dbReference>